<keyword evidence="7" id="KW-0653">Protein transport</keyword>
<dbReference type="GO" id="GO:0005789">
    <property type="term" value="C:endoplasmic reticulum membrane"/>
    <property type="evidence" value="ECO:0007669"/>
    <property type="project" value="UniProtKB-SubCell"/>
</dbReference>
<evidence type="ECO:0000313" key="13">
    <source>
        <dbReference type="Proteomes" id="UP001157006"/>
    </source>
</evidence>
<evidence type="ECO:0000256" key="9">
    <source>
        <dbReference type="ARBA" id="ARBA00023136"/>
    </source>
</evidence>
<comment type="subcellular location">
    <subcellularLocation>
        <location evidence="1">Endoplasmic reticulum membrane</location>
        <topology evidence="1">Multi-pass membrane protein</topology>
    </subcellularLocation>
</comment>
<evidence type="ECO:0000256" key="7">
    <source>
        <dbReference type="ARBA" id="ARBA00022927"/>
    </source>
</evidence>
<evidence type="ECO:0000256" key="11">
    <source>
        <dbReference type="SAM" id="Phobius"/>
    </source>
</evidence>
<dbReference type="GO" id="GO:0016192">
    <property type="term" value="P:vesicle-mediated transport"/>
    <property type="evidence" value="ECO:0007669"/>
    <property type="project" value="UniProtKB-KW"/>
</dbReference>
<sequence>MGSKRDLAVNALSGWLKKKSLKVKTLLGILLAFCALVALNFTIRDPRYFFRASATIHIVGLIILIYKLFAHKTCSGLSLKSQELTAVFLTTKVGCSGYLHANLHTVLDMILLLLTLLVIWLIRFKLKSSYIKEIDNMWLSFLVVPSIILGIVIHPYTSHTWIVGVLWAFSTYLESISIVPQLRYMQKAKMVETFTGYYVFALGISRFFSLAFWIIHTYETRGQYLFFWGHGYFWMLAVFISEIIQSFILADFCYYYIKSFMKGKLLKKMPV</sequence>
<feature type="transmembrane region" description="Helical" evidence="11">
    <location>
        <begin position="162"/>
        <end position="182"/>
    </location>
</feature>
<evidence type="ECO:0000256" key="1">
    <source>
        <dbReference type="ARBA" id="ARBA00004477"/>
    </source>
</evidence>
<keyword evidence="3" id="KW-0813">Transport</keyword>
<dbReference type="Proteomes" id="UP001157006">
    <property type="component" value="Chromosome 4"/>
</dbReference>
<evidence type="ECO:0000256" key="5">
    <source>
        <dbReference type="ARBA" id="ARBA00022824"/>
    </source>
</evidence>
<name>A0AAV1ADL7_VICFA</name>
<dbReference type="InterPro" id="IPR000133">
    <property type="entry name" value="ER_ret_rcpt"/>
</dbReference>
<proteinExistence type="inferred from homology"/>
<dbReference type="GO" id="GO:0046923">
    <property type="term" value="F:ER retention sequence binding"/>
    <property type="evidence" value="ECO:0007669"/>
    <property type="project" value="InterPro"/>
</dbReference>
<dbReference type="PRINTS" id="PR00660">
    <property type="entry name" value="ERLUMENR"/>
</dbReference>
<keyword evidence="6" id="KW-0931">ER-Golgi transport</keyword>
<evidence type="ECO:0000256" key="6">
    <source>
        <dbReference type="ARBA" id="ARBA00022892"/>
    </source>
</evidence>
<feature type="transmembrane region" description="Helical" evidence="11">
    <location>
        <begin position="105"/>
        <end position="124"/>
    </location>
</feature>
<evidence type="ECO:0000256" key="10">
    <source>
        <dbReference type="ARBA" id="ARBA00023170"/>
    </source>
</evidence>
<keyword evidence="10" id="KW-0675">Receptor</keyword>
<evidence type="ECO:0000256" key="8">
    <source>
        <dbReference type="ARBA" id="ARBA00022989"/>
    </source>
</evidence>
<keyword evidence="4 11" id="KW-0812">Transmembrane</keyword>
<organism evidence="12 13">
    <name type="scientific">Vicia faba</name>
    <name type="common">Broad bean</name>
    <name type="synonym">Faba vulgaris</name>
    <dbReference type="NCBI Taxonomy" id="3906"/>
    <lineage>
        <taxon>Eukaryota</taxon>
        <taxon>Viridiplantae</taxon>
        <taxon>Streptophyta</taxon>
        <taxon>Embryophyta</taxon>
        <taxon>Tracheophyta</taxon>
        <taxon>Spermatophyta</taxon>
        <taxon>Magnoliopsida</taxon>
        <taxon>eudicotyledons</taxon>
        <taxon>Gunneridae</taxon>
        <taxon>Pentapetalae</taxon>
        <taxon>rosids</taxon>
        <taxon>fabids</taxon>
        <taxon>Fabales</taxon>
        <taxon>Fabaceae</taxon>
        <taxon>Papilionoideae</taxon>
        <taxon>50 kb inversion clade</taxon>
        <taxon>NPAAA clade</taxon>
        <taxon>Hologalegina</taxon>
        <taxon>IRL clade</taxon>
        <taxon>Fabeae</taxon>
        <taxon>Vicia</taxon>
    </lineage>
</organism>
<dbReference type="Pfam" id="PF00810">
    <property type="entry name" value="ER_lumen_recept"/>
    <property type="match status" value="1"/>
</dbReference>
<reference evidence="12 13" key="1">
    <citation type="submission" date="2023-01" db="EMBL/GenBank/DDBJ databases">
        <authorList>
            <person name="Kreplak J."/>
        </authorList>
    </citation>
    <scope>NUCLEOTIDE SEQUENCE [LARGE SCALE GENOMIC DNA]</scope>
</reference>
<feature type="transmembrane region" description="Helical" evidence="11">
    <location>
        <begin position="194"/>
        <end position="215"/>
    </location>
</feature>
<evidence type="ECO:0000313" key="12">
    <source>
        <dbReference type="EMBL" id="CAI8608179.1"/>
    </source>
</evidence>
<keyword evidence="8 11" id="KW-1133">Transmembrane helix</keyword>
<feature type="transmembrane region" description="Helical" evidence="11">
    <location>
        <begin position="21"/>
        <end position="43"/>
    </location>
</feature>
<evidence type="ECO:0000256" key="4">
    <source>
        <dbReference type="ARBA" id="ARBA00022692"/>
    </source>
</evidence>
<accession>A0AAV1ADL7</accession>
<evidence type="ECO:0000256" key="3">
    <source>
        <dbReference type="ARBA" id="ARBA00022448"/>
    </source>
</evidence>
<dbReference type="EMBL" id="OX451739">
    <property type="protein sequence ID" value="CAI8608179.1"/>
    <property type="molecule type" value="Genomic_DNA"/>
</dbReference>
<keyword evidence="13" id="KW-1185">Reference proteome</keyword>
<keyword evidence="9 11" id="KW-0472">Membrane</keyword>
<gene>
    <name evidence="12" type="ORF">VFH_IV071960</name>
</gene>
<dbReference type="PANTHER" id="PTHR10585">
    <property type="entry name" value="ER LUMEN PROTEIN RETAINING RECEPTOR"/>
    <property type="match status" value="1"/>
</dbReference>
<dbReference type="GO" id="GO:0015031">
    <property type="term" value="P:protein transport"/>
    <property type="evidence" value="ECO:0007669"/>
    <property type="project" value="UniProtKB-KW"/>
</dbReference>
<evidence type="ECO:0008006" key="14">
    <source>
        <dbReference type="Google" id="ProtNLM"/>
    </source>
</evidence>
<dbReference type="AlphaFoldDB" id="A0AAV1ADL7"/>
<dbReference type="GO" id="GO:0006621">
    <property type="term" value="P:protein retention in ER lumen"/>
    <property type="evidence" value="ECO:0007669"/>
    <property type="project" value="InterPro"/>
</dbReference>
<feature type="transmembrane region" description="Helical" evidence="11">
    <location>
        <begin position="49"/>
        <end position="69"/>
    </location>
</feature>
<evidence type="ECO:0000256" key="2">
    <source>
        <dbReference type="ARBA" id="ARBA00010120"/>
    </source>
</evidence>
<feature type="transmembrane region" description="Helical" evidence="11">
    <location>
        <begin position="235"/>
        <end position="257"/>
    </location>
</feature>
<comment type="similarity">
    <text evidence="2">Belongs to the ERD2 family.</text>
</comment>
<feature type="transmembrane region" description="Helical" evidence="11">
    <location>
        <begin position="136"/>
        <end position="156"/>
    </location>
</feature>
<keyword evidence="5" id="KW-0256">Endoplasmic reticulum</keyword>
<protein>
    <recommendedName>
        <fullName evidence="14">ER lumen protein retaining receptor</fullName>
    </recommendedName>
</protein>